<dbReference type="NCBIfam" id="TIGR04306">
    <property type="entry name" value="salvage_TenA"/>
    <property type="match status" value="1"/>
</dbReference>
<evidence type="ECO:0000313" key="5">
    <source>
        <dbReference type="Proteomes" id="UP000318093"/>
    </source>
</evidence>
<dbReference type="GO" id="GO:0009228">
    <property type="term" value="P:thiamine biosynthetic process"/>
    <property type="evidence" value="ECO:0007669"/>
    <property type="project" value="UniProtKB-KW"/>
</dbReference>
<keyword evidence="2" id="KW-0378">Hydrolase</keyword>
<dbReference type="UniPathway" id="UPA00060"/>
<dbReference type="GO" id="GO:0009229">
    <property type="term" value="P:thiamine diphosphate biosynthetic process"/>
    <property type="evidence" value="ECO:0007669"/>
    <property type="project" value="UniProtKB-UniPathway"/>
</dbReference>
<comment type="function">
    <text evidence="2">Catalyzes an amino-pyrimidine hydrolysis reaction at the C5' of the pyrimidine moiety of thiamine compounds, a reaction that is part of a thiamine salvage pathway.</text>
</comment>
<name>A0A537JDQ3_9BACT</name>
<proteinExistence type="inferred from homology"/>
<comment type="caution">
    <text evidence="4">The sequence shown here is derived from an EMBL/GenBank/DDBJ whole genome shotgun (WGS) entry which is preliminary data.</text>
</comment>
<dbReference type="InterPro" id="IPR016084">
    <property type="entry name" value="Haem_Oase-like_multi-hlx"/>
</dbReference>
<dbReference type="InterPro" id="IPR004305">
    <property type="entry name" value="Thiaminase-2/PQQC"/>
</dbReference>
<evidence type="ECO:0000259" key="3">
    <source>
        <dbReference type="Pfam" id="PF03070"/>
    </source>
</evidence>
<dbReference type="PANTHER" id="PTHR43198:SF2">
    <property type="entry name" value="SI:CH1073-67J19.1-RELATED"/>
    <property type="match status" value="1"/>
</dbReference>
<organism evidence="4 5">
    <name type="scientific">Candidatus Segetimicrobium genomatis</name>
    <dbReference type="NCBI Taxonomy" id="2569760"/>
    <lineage>
        <taxon>Bacteria</taxon>
        <taxon>Bacillati</taxon>
        <taxon>Candidatus Sysuimicrobiota</taxon>
        <taxon>Candidatus Sysuimicrobiia</taxon>
        <taxon>Candidatus Sysuimicrobiales</taxon>
        <taxon>Candidatus Segetimicrobiaceae</taxon>
        <taxon>Candidatus Segetimicrobium</taxon>
    </lineage>
</organism>
<evidence type="ECO:0000313" key="4">
    <source>
        <dbReference type="EMBL" id="TMI81663.1"/>
    </source>
</evidence>
<gene>
    <name evidence="4" type="primary">tenA</name>
    <name evidence="4" type="ORF">E6H03_06725</name>
</gene>
<dbReference type="InterPro" id="IPR050967">
    <property type="entry name" value="Thiamine_Salvage_TenA"/>
</dbReference>
<dbReference type="Pfam" id="PF03070">
    <property type="entry name" value="TENA_THI-4"/>
    <property type="match status" value="1"/>
</dbReference>
<comment type="catalytic activity">
    <reaction evidence="2">
        <text>4-amino-5-aminomethyl-2-methylpyrimidine + H2O = 4-amino-5-hydroxymethyl-2-methylpyrimidine + NH4(+)</text>
        <dbReference type="Rhea" id="RHEA:31799"/>
        <dbReference type="ChEBI" id="CHEBI:15377"/>
        <dbReference type="ChEBI" id="CHEBI:16892"/>
        <dbReference type="ChEBI" id="CHEBI:28938"/>
        <dbReference type="ChEBI" id="CHEBI:63416"/>
        <dbReference type="EC" id="3.5.99.2"/>
    </reaction>
</comment>
<dbReference type="Gene3D" id="1.20.910.10">
    <property type="entry name" value="Heme oxygenase-like"/>
    <property type="match status" value="1"/>
</dbReference>
<evidence type="ECO:0000256" key="2">
    <source>
        <dbReference type="RuleBase" id="RU363093"/>
    </source>
</evidence>
<dbReference type="GO" id="GO:0005829">
    <property type="term" value="C:cytosol"/>
    <property type="evidence" value="ECO:0007669"/>
    <property type="project" value="TreeGrafter"/>
</dbReference>
<dbReference type="EMBL" id="VBAN01000197">
    <property type="protein sequence ID" value="TMI81663.1"/>
    <property type="molecule type" value="Genomic_DNA"/>
</dbReference>
<comment type="similarity">
    <text evidence="2">Belongs to the TenA family.</text>
</comment>
<protein>
    <recommendedName>
        <fullName evidence="2">Aminopyrimidine aminohydrolase</fullName>
        <ecNumber evidence="2">3.5.99.2</ecNumber>
    </recommendedName>
</protein>
<dbReference type="CDD" id="cd19366">
    <property type="entry name" value="TenA_C_BhTenA-like"/>
    <property type="match status" value="1"/>
</dbReference>
<dbReference type="EC" id="3.5.99.2" evidence="2"/>
<dbReference type="InterPro" id="IPR027574">
    <property type="entry name" value="Thiaminase_II"/>
</dbReference>
<feature type="domain" description="Thiaminase-2/PQQC" evidence="3">
    <location>
        <begin position="16"/>
        <end position="220"/>
    </location>
</feature>
<comment type="pathway">
    <text evidence="1 2">Cofactor biosynthesis; thiamine diphosphate biosynthesis.</text>
</comment>
<dbReference type="PANTHER" id="PTHR43198">
    <property type="entry name" value="BIFUNCTIONAL TH2 PROTEIN"/>
    <property type="match status" value="1"/>
</dbReference>
<dbReference type="Proteomes" id="UP000318093">
    <property type="component" value="Unassembled WGS sequence"/>
</dbReference>
<comment type="catalytic activity">
    <reaction evidence="2">
        <text>thiamine + H2O = 5-(2-hydroxyethyl)-4-methylthiazole + 4-amino-5-hydroxymethyl-2-methylpyrimidine + H(+)</text>
        <dbReference type="Rhea" id="RHEA:17509"/>
        <dbReference type="ChEBI" id="CHEBI:15377"/>
        <dbReference type="ChEBI" id="CHEBI:15378"/>
        <dbReference type="ChEBI" id="CHEBI:16892"/>
        <dbReference type="ChEBI" id="CHEBI:17957"/>
        <dbReference type="ChEBI" id="CHEBI:18385"/>
        <dbReference type="EC" id="3.5.99.2"/>
    </reaction>
</comment>
<dbReference type="SUPFAM" id="SSF48613">
    <property type="entry name" value="Heme oxygenase-like"/>
    <property type="match status" value="1"/>
</dbReference>
<reference evidence="4 5" key="1">
    <citation type="journal article" date="2019" name="Nat. Microbiol.">
        <title>Mediterranean grassland soil C-N compound turnover is dependent on rainfall and depth, and is mediated by genomically divergent microorganisms.</title>
        <authorList>
            <person name="Diamond S."/>
            <person name="Andeer P.F."/>
            <person name="Li Z."/>
            <person name="Crits-Christoph A."/>
            <person name="Burstein D."/>
            <person name="Anantharaman K."/>
            <person name="Lane K.R."/>
            <person name="Thomas B.C."/>
            <person name="Pan C."/>
            <person name="Northen T.R."/>
            <person name="Banfield J.F."/>
        </authorList>
    </citation>
    <scope>NUCLEOTIDE SEQUENCE [LARGE SCALE GENOMIC DNA]</scope>
    <source>
        <strain evidence="4">NP_6</strain>
    </source>
</reference>
<keyword evidence="2" id="KW-0784">Thiamine biosynthesis</keyword>
<dbReference type="AlphaFoldDB" id="A0A537JDQ3"/>
<evidence type="ECO:0000256" key="1">
    <source>
        <dbReference type="ARBA" id="ARBA00004948"/>
    </source>
</evidence>
<sequence length="226" mass="25857">MARRMSLFARLQAAAAPLRERIHAHPFVRGLGSGDLAEDRFQFYLRQDYLFLIEYCRVLALASARAEDLAVAARFAGLLTQTLNVEMDLHRRFARKAGIAPEVLEATRPAPATVAYTNHLRLAAETGDLSTILAAILPCAHGYWEIASALRAEQGWDRHPRYAEWIRMYTSEEYEAFARWAADLLDRIAEALPAGREAALGEVYLRSQRYEYLFWEMAHRMEEWPV</sequence>
<dbReference type="GO" id="GO:0050334">
    <property type="term" value="F:thiaminase activity"/>
    <property type="evidence" value="ECO:0007669"/>
    <property type="project" value="UniProtKB-EC"/>
</dbReference>
<accession>A0A537JDQ3</accession>